<name>A0A4R5W6C9_9BURK</name>
<dbReference type="InterPro" id="IPR007473">
    <property type="entry name" value="RlmJ"/>
</dbReference>
<keyword evidence="1 2" id="KW-0489">Methyltransferase</keyword>
<feature type="binding site" evidence="1">
    <location>
        <position position="177"/>
    </location>
    <ligand>
        <name>S-adenosyl-L-methionine</name>
        <dbReference type="ChEBI" id="CHEBI:59789"/>
    </ligand>
</feature>
<feature type="binding site" evidence="1">
    <location>
        <begin position="156"/>
        <end position="157"/>
    </location>
    <ligand>
        <name>S-adenosyl-L-methionine</name>
        <dbReference type="ChEBI" id="CHEBI:59789"/>
    </ligand>
</feature>
<comment type="catalytic activity">
    <reaction evidence="1">
        <text>adenosine(2030) in 23S rRNA + S-adenosyl-L-methionine = N(6)-methyladenosine(2030) in 23S rRNA + S-adenosyl-L-homocysteine + H(+)</text>
        <dbReference type="Rhea" id="RHEA:43736"/>
        <dbReference type="Rhea" id="RHEA-COMP:10668"/>
        <dbReference type="Rhea" id="RHEA-COMP:10669"/>
        <dbReference type="ChEBI" id="CHEBI:15378"/>
        <dbReference type="ChEBI" id="CHEBI:57856"/>
        <dbReference type="ChEBI" id="CHEBI:59789"/>
        <dbReference type="ChEBI" id="CHEBI:74411"/>
        <dbReference type="ChEBI" id="CHEBI:74449"/>
        <dbReference type="EC" id="2.1.1.266"/>
    </reaction>
</comment>
<keyword evidence="1" id="KW-0694">RNA-binding</keyword>
<proteinExistence type="inferred from homology"/>
<evidence type="ECO:0000313" key="2">
    <source>
        <dbReference type="EMBL" id="TDK68649.1"/>
    </source>
</evidence>
<dbReference type="EC" id="2.1.1.266" evidence="1"/>
<comment type="caution">
    <text evidence="2">The sequence shown here is derived from an EMBL/GenBank/DDBJ whole genome shotgun (WGS) entry which is preliminary data.</text>
</comment>
<comment type="subunit">
    <text evidence="1">Monomer.</text>
</comment>
<dbReference type="RefSeq" id="WP_133325495.1">
    <property type="nucleotide sequence ID" value="NZ_SMYL01000001.1"/>
</dbReference>
<dbReference type="SUPFAM" id="SSF53335">
    <property type="entry name" value="S-adenosyl-L-methionine-dependent methyltransferases"/>
    <property type="match status" value="1"/>
</dbReference>
<dbReference type="GO" id="GO:0070475">
    <property type="term" value="P:rRNA base methylation"/>
    <property type="evidence" value="ECO:0007669"/>
    <property type="project" value="UniProtKB-UniRule"/>
</dbReference>
<keyword evidence="1 2" id="KW-0808">Transferase</keyword>
<dbReference type="GO" id="GO:0005829">
    <property type="term" value="C:cytosol"/>
    <property type="evidence" value="ECO:0007669"/>
    <property type="project" value="TreeGrafter"/>
</dbReference>
<accession>A0A4R5W6C9</accession>
<dbReference type="InterPro" id="IPR029063">
    <property type="entry name" value="SAM-dependent_MTases_sf"/>
</dbReference>
<gene>
    <name evidence="1" type="primary">rlmJ</name>
    <name evidence="2" type="ORF">E2I14_03675</name>
</gene>
<feature type="binding site" evidence="1">
    <location>
        <position position="19"/>
    </location>
    <ligand>
        <name>S-adenosyl-L-methionine</name>
        <dbReference type="ChEBI" id="CHEBI:59789"/>
    </ligand>
</feature>
<dbReference type="Gene3D" id="3.40.50.150">
    <property type="entry name" value="Vaccinia Virus protein VP39"/>
    <property type="match status" value="1"/>
</dbReference>
<dbReference type="Pfam" id="PF04378">
    <property type="entry name" value="RsmJ"/>
    <property type="match status" value="1"/>
</dbReference>
<protein>
    <recommendedName>
        <fullName evidence="1">Ribosomal RNA large subunit methyltransferase J</fullName>
        <ecNumber evidence="1">2.1.1.266</ecNumber>
    </recommendedName>
    <alternativeName>
        <fullName evidence="1">23S rRNA (adenine(2030)-N6)-methyltransferase</fullName>
    </alternativeName>
    <alternativeName>
        <fullName evidence="1">23S rRNA m6A2030 methyltransferase</fullName>
    </alternativeName>
</protein>
<dbReference type="GO" id="GO:0003723">
    <property type="term" value="F:RNA binding"/>
    <property type="evidence" value="ECO:0007669"/>
    <property type="project" value="UniProtKB-UniRule"/>
</dbReference>
<evidence type="ECO:0000313" key="3">
    <source>
        <dbReference type="Proteomes" id="UP000294829"/>
    </source>
</evidence>
<comment type="similarity">
    <text evidence="1">Belongs to the RlmJ family.</text>
</comment>
<keyword evidence="1" id="KW-0698">rRNA processing</keyword>
<comment type="function">
    <text evidence="1">Specifically methylates the adenine in position 2030 of 23S rRNA.</text>
</comment>
<dbReference type="EMBL" id="SMYL01000001">
    <property type="protein sequence ID" value="TDK68649.1"/>
    <property type="molecule type" value="Genomic_DNA"/>
</dbReference>
<feature type="binding site" evidence="1">
    <location>
        <position position="42"/>
    </location>
    <ligand>
        <name>S-adenosyl-L-methionine</name>
        <dbReference type="ChEBI" id="CHEBI:59789"/>
    </ligand>
</feature>
<evidence type="ECO:0000256" key="1">
    <source>
        <dbReference type="HAMAP-Rule" id="MF_00934"/>
    </source>
</evidence>
<keyword evidence="1" id="KW-0949">S-adenosyl-L-methionine</keyword>
<dbReference type="Proteomes" id="UP000294829">
    <property type="component" value="Unassembled WGS sequence"/>
</dbReference>
<organism evidence="2 3">
    <name type="scientific">Sapientia aquatica</name>
    <dbReference type="NCBI Taxonomy" id="1549640"/>
    <lineage>
        <taxon>Bacteria</taxon>
        <taxon>Pseudomonadati</taxon>
        <taxon>Pseudomonadota</taxon>
        <taxon>Betaproteobacteria</taxon>
        <taxon>Burkholderiales</taxon>
        <taxon>Oxalobacteraceae</taxon>
        <taxon>Sapientia</taxon>
    </lineage>
</organism>
<feature type="binding site" evidence="1">
    <location>
        <position position="100"/>
    </location>
    <ligand>
        <name>S-adenosyl-L-methionine</name>
        <dbReference type="ChEBI" id="CHEBI:59789"/>
    </ligand>
</feature>
<keyword evidence="3" id="KW-1185">Reference proteome</keyword>
<dbReference type="PANTHER" id="PTHR37426">
    <property type="entry name" value="RIBOSOMAL RNA LARGE SUBUNIT METHYLTRANSFERASE J"/>
    <property type="match status" value="1"/>
</dbReference>
<sequence length="304" mass="34687">MLSYRHAFHAGNHADVLKHFIQIQLLDYMGQKDAPYMYIDTHAGAGLYSLDTGYAAKNAEYENGIAKLWERKDLPPALAQYVDLIKELNPSGKLRYYPGSPYCAERVMRLEDRLRLFELHPSDVKILQENVRKREMHLAEQGIKARGKRVLLMAGDGFEGIKALLPPQQRRALVLIDPPYEDKRDYKYVRDMLADSLQRFPSGTYAVWYPVLQRQESRELARKLSQLPVDTWLNVTLSISQPMPDGFGLHSSGMFIINPPWVLEAMLKEVMPYLVKVLGNDSEAKFTIESGQGAAPIGRKPVRK</sequence>
<dbReference type="AlphaFoldDB" id="A0A4R5W6C9"/>
<dbReference type="HAMAP" id="MF_00934">
    <property type="entry name" value="23SrRNA_methyltr_J"/>
    <property type="match status" value="1"/>
</dbReference>
<dbReference type="OrthoDB" id="9791274at2"/>
<dbReference type="GO" id="GO:0036307">
    <property type="term" value="F:23S rRNA (adenine(2030)-N(6))-methyltransferase activity"/>
    <property type="evidence" value="ECO:0007669"/>
    <property type="project" value="UniProtKB-UniRule"/>
</dbReference>
<dbReference type="PANTHER" id="PTHR37426:SF1">
    <property type="entry name" value="RIBOSOMAL RNA LARGE SUBUNIT METHYLTRANSFERASE J"/>
    <property type="match status" value="1"/>
</dbReference>
<feature type="binding site" evidence="1">
    <location>
        <position position="118"/>
    </location>
    <ligand>
        <name>S-adenosyl-L-methionine</name>
        <dbReference type="ChEBI" id="CHEBI:59789"/>
    </ligand>
</feature>
<reference evidence="2 3" key="1">
    <citation type="submission" date="2019-03" db="EMBL/GenBank/DDBJ databases">
        <title>Sapientia aquatica gen. nov., sp. nov., isolated from a crater lake.</title>
        <authorList>
            <person name="Felfoldi T."/>
            <person name="Szabo A."/>
            <person name="Toth E."/>
            <person name="Schumann P."/>
            <person name="Keki Z."/>
            <person name="Marialigeti K."/>
            <person name="Mathe I."/>
        </authorList>
    </citation>
    <scope>NUCLEOTIDE SEQUENCE [LARGE SCALE GENOMIC DNA]</scope>
    <source>
        <strain evidence="2 3">SA-152</strain>
    </source>
</reference>
<feature type="site" description="Interaction with substrate rRNA" evidence="1">
    <location>
        <position position="4"/>
    </location>
</feature>
<feature type="active site" description="Proton acceptor" evidence="1">
    <location>
        <position position="177"/>
    </location>
</feature>